<keyword evidence="2" id="KW-1185">Reference proteome</keyword>
<dbReference type="Gene3D" id="3.40.50.1000">
    <property type="entry name" value="HAD superfamily/HAD-like"/>
    <property type="match status" value="1"/>
</dbReference>
<accession>V6M1E1</accession>
<dbReference type="HOGENOM" id="CLU_044146_7_0_9"/>
<dbReference type="CDD" id="cd07516">
    <property type="entry name" value="HAD_Pase"/>
    <property type="match status" value="1"/>
</dbReference>
<dbReference type="Gene3D" id="3.30.1240.10">
    <property type="match status" value="1"/>
</dbReference>
<dbReference type="SFLD" id="SFLDS00003">
    <property type="entry name" value="Haloacid_Dehalogenase"/>
    <property type="match status" value="1"/>
</dbReference>
<dbReference type="SFLD" id="SFLDG01144">
    <property type="entry name" value="C2.B.4:_PGP_Like"/>
    <property type="match status" value="1"/>
</dbReference>
<dbReference type="OrthoDB" id="9806027at2"/>
<organism evidence="1 2">
    <name type="scientific">Brevibacillus panacihumi W25</name>
    <dbReference type="NCBI Taxonomy" id="1408254"/>
    <lineage>
        <taxon>Bacteria</taxon>
        <taxon>Bacillati</taxon>
        <taxon>Bacillota</taxon>
        <taxon>Bacilli</taxon>
        <taxon>Bacillales</taxon>
        <taxon>Paenibacillaceae</taxon>
        <taxon>Brevibacillus</taxon>
    </lineage>
</organism>
<dbReference type="AlphaFoldDB" id="V6M1E1"/>
<name>V6M1E1_9BACL</name>
<dbReference type="Pfam" id="PF08282">
    <property type="entry name" value="Hydrolase_3"/>
    <property type="match status" value="1"/>
</dbReference>
<dbReference type="InterPro" id="IPR036412">
    <property type="entry name" value="HAD-like_sf"/>
</dbReference>
<dbReference type="NCBIfam" id="TIGR01484">
    <property type="entry name" value="HAD-SF-IIB"/>
    <property type="match status" value="1"/>
</dbReference>
<reference evidence="1 2" key="1">
    <citation type="journal article" date="2014" name="Genome Announc.">
        <title>Draft Genome Sequence of Brevibacillus panacihumi Strain W25, a Halotolerant Hydrocarbon-Degrading Bacterium.</title>
        <authorList>
            <person name="Wang X."/>
            <person name="Jin D."/>
            <person name="Zhou L."/>
            <person name="Wu L."/>
            <person name="An W."/>
            <person name="Chen Y."/>
            <person name="Zhao L."/>
        </authorList>
    </citation>
    <scope>NUCLEOTIDE SEQUENCE [LARGE SCALE GENOMIC DNA]</scope>
    <source>
        <strain evidence="1 2">W25</strain>
    </source>
</reference>
<sequence>MELKPRLAAFDMDGTLLNKESQMTQVTKEACLKLQQQGCKLVLSTGRTFGSAQIPIDAFPFDGFVCSNGATVLESDGTMVQQTLLPNHLVADAIRALRQEVLYYEVHDTASNRWMIQEDRERLEALLNEDTSLEGISIRKFAFYKLAKIIRLQEMLEMLDDPKTEMVKLFIWHNDPELLEWVREQLAPLGSQVNITSSGRHNVELLPQGVSKWEGLQYFCSKWGIAAEEVMVFGDAENDREALTHAGYSVAMENASQEIKALANYIAPHHDEEGVARFIHERIIGGR</sequence>
<dbReference type="PATRIC" id="fig|1408254.3.peg.4970"/>
<dbReference type="PANTHER" id="PTHR10000:SF8">
    <property type="entry name" value="HAD SUPERFAMILY HYDROLASE-LIKE, TYPE 3"/>
    <property type="match status" value="1"/>
</dbReference>
<dbReference type="NCBIfam" id="TIGR00099">
    <property type="entry name" value="Cof-subfamily"/>
    <property type="match status" value="1"/>
</dbReference>
<dbReference type="GO" id="GO:0016791">
    <property type="term" value="F:phosphatase activity"/>
    <property type="evidence" value="ECO:0007669"/>
    <property type="project" value="TreeGrafter"/>
</dbReference>
<dbReference type="EMBL" id="AYJU01000018">
    <property type="protein sequence ID" value="EST51725.1"/>
    <property type="molecule type" value="Genomic_DNA"/>
</dbReference>
<dbReference type="PROSITE" id="PS01229">
    <property type="entry name" value="COF_2"/>
    <property type="match status" value="1"/>
</dbReference>
<dbReference type="PANTHER" id="PTHR10000">
    <property type="entry name" value="PHOSPHOSERINE PHOSPHATASE"/>
    <property type="match status" value="1"/>
</dbReference>
<keyword evidence="1" id="KW-0378">Hydrolase</keyword>
<protein>
    <submittedName>
        <fullName evidence="1">Hydrolase</fullName>
    </submittedName>
</protein>
<dbReference type="eggNOG" id="COG0561">
    <property type="taxonomic scope" value="Bacteria"/>
</dbReference>
<dbReference type="GO" id="GO:0000287">
    <property type="term" value="F:magnesium ion binding"/>
    <property type="evidence" value="ECO:0007669"/>
    <property type="project" value="TreeGrafter"/>
</dbReference>
<dbReference type="SUPFAM" id="SSF56784">
    <property type="entry name" value="HAD-like"/>
    <property type="match status" value="1"/>
</dbReference>
<dbReference type="InterPro" id="IPR023214">
    <property type="entry name" value="HAD_sf"/>
</dbReference>
<dbReference type="STRING" id="1408254.T458_25490"/>
<gene>
    <name evidence="1" type="ORF">T458_25490</name>
</gene>
<proteinExistence type="predicted"/>
<dbReference type="RefSeq" id="WP_023558881.1">
    <property type="nucleotide sequence ID" value="NZ_KI629786.1"/>
</dbReference>
<comment type="caution">
    <text evidence="1">The sequence shown here is derived from an EMBL/GenBank/DDBJ whole genome shotgun (WGS) entry which is preliminary data.</text>
</comment>
<dbReference type="SFLD" id="SFLDG01140">
    <property type="entry name" value="C2.B:_Phosphomannomutase_and_P"/>
    <property type="match status" value="1"/>
</dbReference>
<dbReference type="Proteomes" id="UP000017973">
    <property type="component" value="Unassembled WGS sequence"/>
</dbReference>
<dbReference type="InterPro" id="IPR000150">
    <property type="entry name" value="Cof"/>
</dbReference>
<evidence type="ECO:0000313" key="1">
    <source>
        <dbReference type="EMBL" id="EST51725.1"/>
    </source>
</evidence>
<dbReference type="PROSITE" id="PS01228">
    <property type="entry name" value="COF_1"/>
    <property type="match status" value="1"/>
</dbReference>
<evidence type="ECO:0000313" key="2">
    <source>
        <dbReference type="Proteomes" id="UP000017973"/>
    </source>
</evidence>
<dbReference type="InterPro" id="IPR006379">
    <property type="entry name" value="HAD-SF_hydro_IIB"/>
</dbReference>
<dbReference type="GO" id="GO:0005829">
    <property type="term" value="C:cytosol"/>
    <property type="evidence" value="ECO:0007669"/>
    <property type="project" value="TreeGrafter"/>
</dbReference>